<evidence type="ECO:0000313" key="3">
    <source>
        <dbReference type="EMBL" id="MBT0957669.1"/>
    </source>
</evidence>
<protein>
    <submittedName>
        <fullName evidence="3">CAP domain-containing protein</fullName>
    </submittedName>
</protein>
<feature type="signal peptide" evidence="1">
    <location>
        <begin position="1"/>
        <end position="19"/>
    </location>
</feature>
<organism evidence="3 4">
    <name type="scientific">Harenicola maris</name>
    <dbReference type="NCBI Taxonomy" id="2841044"/>
    <lineage>
        <taxon>Bacteria</taxon>
        <taxon>Pseudomonadati</taxon>
        <taxon>Pseudomonadota</taxon>
        <taxon>Alphaproteobacteria</taxon>
        <taxon>Rhodobacterales</taxon>
        <taxon>Paracoccaceae</taxon>
        <taxon>Harenicola</taxon>
    </lineage>
</organism>
<feature type="domain" description="SCP" evidence="2">
    <location>
        <begin position="47"/>
        <end position="160"/>
    </location>
</feature>
<keyword evidence="1" id="KW-0732">Signal</keyword>
<dbReference type="CDD" id="cd05379">
    <property type="entry name" value="CAP_bacterial"/>
    <property type="match status" value="1"/>
</dbReference>
<dbReference type="PANTHER" id="PTHR31157">
    <property type="entry name" value="SCP DOMAIN-CONTAINING PROTEIN"/>
    <property type="match status" value="1"/>
</dbReference>
<dbReference type="AlphaFoldDB" id="A0AAP2CNV6"/>
<dbReference type="Gene3D" id="3.40.33.10">
    <property type="entry name" value="CAP"/>
    <property type="match status" value="1"/>
</dbReference>
<dbReference type="PROSITE" id="PS51257">
    <property type="entry name" value="PROKAR_LIPOPROTEIN"/>
    <property type="match status" value="1"/>
</dbReference>
<dbReference type="Pfam" id="PF00188">
    <property type="entry name" value="CAP"/>
    <property type="match status" value="1"/>
</dbReference>
<dbReference type="RefSeq" id="WP_327793897.1">
    <property type="nucleotide sequence ID" value="NZ_JADQAZ010000002.1"/>
</dbReference>
<dbReference type="Proteomes" id="UP001315686">
    <property type="component" value="Unassembled WGS sequence"/>
</dbReference>
<evidence type="ECO:0000256" key="1">
    <source>
        <dbReference type="SAM" id="SignalP"/>
    </source>
</evidence>
<sequence length="181" mass="19451">MVRLLSILFSVGLALTACTSTPPTGNGGISVYKISPRDEAKIQFRMLDSVNALRQARGVAPLQLNAELTAAAATHARDMSVQNRPWHFGSDGSSPIDRVRRSGYNGILKGENISETFETELETLSAWMEAADTRDVILDPSATHLGFAWLQEKSGKLWWCLVTGGPGVAPTLSPIAVVASE</sequence>
<reference evidence="3 4" key="1">
    <citation type="journal article" date="2021" name="Arch. Microbiol.">
        <title>Harenicola maris gen. nov., sp. nov. isolated from the Sea of Japan shallow sediments.</title>
        <authorList>
            <person name="Romanenko L.A."/>
            <person name="Kurilenko V.V."/>
            <person name="Chernysheva N.Y."/>
            <person name="Tekutyeva L.A."/>
            <person name="Velansky P.V."/>
            <person name="Svetashev V.I."/>
            <person name="Isaeva M.P."/>
        </authorList>
    </citation>
    <scope>NUCLEOTIDE SEQUENCE [LARGE SCALE GENOMIC DNA]</scope>
    <source>
        <strain evidence="3 4">KMM 3653</strain>
    </source>
</reference>
<keyword evidence="4" id="KW-1185">Reference proteome</keyword>
<name>A0AAP2CNV6_9RHOB</name>
<dbReference type="InterPro" id="IPR014044">
    <property type="entry name" value="CAP_dom"/>
</dbReference>
<dbReference type="SUPFAM" id="SSF55797">
    <property type="entry name" value="PR-1-like"/>
    <property type="match status" value="1"/>
</dbReference>
<evidence type="ECO:0000313" key="4">
    <source>
        <dbReference type="Proteomes" id="UP001315686"/>
    </source>
</evidence>
<evidence type="ECO:0000259" key="2">
    <source>
        <dbReference type="Pfam" id="PF00188"/>
    </source>
</evidence>
<proteinExistence type="predicted"/>
<accession>A0AAP2CNV6</accession>
<dbReference type="InterPro" id="IPR035940">
    <property type="entry name" value="CAP_sf"/>
</dbReference>
<dbReference type="PANTHER" id="PTHR31157:SF1">
    <property type="entry name" value="SCP DOMAIN-CONTAINING PROTEIN"/>
    <property type="match status" value="1"/>
</dbReference>
<dbReference type="EMBL" id="JADQAZ010000002">
    <property type="protein sequence ID" value="MBT0957669.1"/>
    <property type="molecule type" value="Genomic_DNA"/>
</dbReference>
<gene>
    <name evidence="3" type="ORF">IV417_09735</name>
</gene>
<feature type="chain" id="PRO_5042955764" evidence="1">
    <location>
        <begin position="20"/>
        <end position="181"/>
    </location>
</feature>
<comment type="caution">
    <text evidence="3">The sequence shown here is derived from an EMBL/GenBank/DDBJ whole genome shotgun (WGS) entry which is preliminary data.</text>
</comment>